<dbReference type="SUPFAM" id="SSF55874">
    <property type="entry name" value="ATPase domain of HSP90 chaperone/DNA topoisomerase II/histidine kinase"/>
    <property type="match status" value="1"/>
</dbReference>
<dbReference type="SMART" id="SM00388">
    <property type="entry name" value="HisKA"/>
    <property type="match status" value="1"/>
</dbReference>
<dbReference type="PANTHER" id="PTHR45436:SF5">
    <property type="entry name" value="SENSOR HISTIDINE KINASE TRCS"/>
    <property type="match status" value="1"/>
</dbReference>
<evidence type="ECO:0000256" key="2">
    <source>
        <dbReference type="ARBA" id="ARBA00004236"/>
    </source>
</evidence>
<dbReference type="InterPro" id="IPR036097">
    <property type="entry name" value="HisK_dim/P_sf"/>
</dbReference>
<keyword evidence="8 11" id="KW-1133">Transmembrane helix</keyword>
<evidence type="ECO:0000256" key="10">
    <source>
        <dbReference type="ARBA" id="ARBA00023136"/>
    </source>
</evidence>
<dbReference type="Gene3D" id="1.10.287.130">
    <property type="match status" value="1"/>
</dbReference>
<evidence type="ECO:0000256" key="8">
    <source>
        <dbReference type="ARBA" id="ARBA00022989"/>
    </source>
</evidence>
<keyword evidence="4" id="KW-0597">Phosphoprotein</keyword>
<dbReference type="EMBL" id="PPEK01000003">
    <property type="protein sequence ID" value="PNV68072.1"/>
    <property type="molecule type" value="Genomic_DNA"/>
</dbReference>
<dbReference type="CDD" id="cd00082">
    <property type="entry name" value="HisKA"/>
    <property type="match status" value="1"/>
</dbReference>
<evidence type="ECO:0000256" key="3">
    <source>
        <dbReference type="ARBA" id="ARBA00012438"/>
    </source>
</evidence>
<evidence type="ECO:0000256" key="7">
    <source>
        <dbReference type="ARBA" id="ARBA00022777"/>
    </source>
</evidence>
<evidence type="ECO:0000256" key="4">
    <source>
        <dbReference type="ARBA" id="ARBA00022553"/>
    </source>
</evidence>
<dbReference type="OrthoDB" id="9806130at2"/>
<dbReference type="CDD" id="cd00075">
    <property type="entry name" value="HATPase"/>
    <property type="match status" value="1"/>
</dbReference>
<dbReference type="Proteomes" id="UP000236197">
    <property type="component" value="Unassembled WGS sequence"/>
</dbReference>
<comment type="caution">
    <text evidence="13">The sequence shown here is derived from an EMBL/GenBank/DDBJ whole genome shotgun (WGS) entry which is preliminary data.</text>
</comment>
<dbReference type="Gene3D" id="3.30.565.10">
    <property type="entry name" value="Histidine kinase-like ATPase, C-terminal domain"/>
    <property type="match status" value="1"/>
</dbReference>
<evidence type="ECO:0000256" key="6">
    <source>
        <dbReference type="ARBA" id="ARBA00022692"/>
    </source>
</evidence>
<proteinExistence type="predicted"/>
<accession>A0A2K2UCV7</accession>
<keyword evidence="6 11" id="KW-0812">Transmembrane</keyword>
<dbReference type="PRINTS" id="PR00344">
    <property type="entry name" value="BCTRLSENSOR"/>
</dbReference>
<dbReference type="Pfam" id="PF00512">
    <property type="entry name" value="HisKA"/>
    <property type="match status" value="1"/>
</dbReference>
<keyword evidence="9" id="KW-0902">Two-component regulatory system</keyword>
<evidence type="ECO:0000256" key="5">
    <source>
        <dbReference type="ARBA" id="ARBA00022679"/>
    </source>
</evidence>
<keyword evidence="10 11" id="KW-0472">Membrane</keyword>
<name>A0A2K2UCV7_9ACTN</name>
<evidence type="ECO:0000256" key="1">
    <source>
        <dbReference type="ARBA" id="ARBA00000085"/>
    </source>
</evidence>
<comment type="subcellular location">
    <subcellularLocation>
        <location evidence="2">Cell membrane</location>
    </subcellularLocation>
</comment>
<evidence type="ECO:0000313" key="14">
    <source>
        <dbReference type="Proteomes" id="UP000236197"/>
    </source>
</evidence>
<keyword evidence="14" id="KW-1185">Reference proteome</keyword>
<feature type="transmembrane region" description="Helical" evidence="11">
    <location>
        <begin position="35"/>
        <end position="53"/>
    </location>
</feature>
<dbReference type="InterPro" id="IPR005467">
    <property type="entry name" value="His_kinase_dom"/>
</dbReference>
<protein>
    <recommendedName>
        <fullName evidence="3">histidine kinase</fullName>
        <ecNumber evidence="3">2.7.13.3</ecNumber>
    </recommendedName>
</protein>
<dbReference type="GO" id="GO:0000155">
    <property type="term" value="F:phosphorelay sensor kinase activity"/>
    <property type="evidence" value="ECO:0007669"/>
    <property type="project" value="InterPro"/>
</dbReference>
<organism evidence="13 14">
    <name type="scientific">Enteroscipio rubneri</name>
    <dbReference type="NCBI Taxonomy" id="2070686"/>
    <lineage>
        <taxon>Bacteria</taxon>
        <taxon>Bacillati</taxon>
        <taxon>Actinomycetota</taxon>
        <taxon>Coriobacteriia</taxon>
        <taxon>Eggerthellales</taxon>
        <taxon>Eggerthellaceae</taxon>
        <taxon>Enteroscipio</taxon>
    </lineage>
</organism>
<dbReference type="AlphaFoldDB" id="A0A2K2UCV7"/>
<dbReference type="SMART" id="SM00387">
    <property type="entry name" value="HATPase_c"/>
    <property type="match status" value="1"/>
</dbReference>
<dbReference type="InterPro" id="IPR036890">
    <property type="entry name" value="HATPase_C_sf"/>
</dbReference>
<dbReference type="InterPro" id="IPR050428">
    <property type="entry name" value="TCS_sensor_his_kinase"/>
</dbReference>
<dbReference type="RefSeq" id="WP_103264550.1">
    <property type="nucleotide sequence ID" value="NZ_CABMLE010000003.1"/>
</dbReference>
<evidence type="ECO:0000256" key="11">
    <source>
        <dbReference type="SAM" id="Phobius"/>
    </source>
</evidence>
<evidence type="ECO:0000313" key="13">
    <source>
        <dbReference type="EMBL" id="PNV68072.1"/>
    </source>
</evidence>
<comment type="catalytic activity">
    <reaction evidence="1">
        <text>ATP + protein L-histidine = ADP + protein N-phospho-L-histidine.</text>
        <dbReference type="EC" id="2.7.13.3"/>
    </reaction>
</comment>
<sequence length="334" mass="34759">MSLLRNRSFAVELAVLAAALGVVDALAWALAGPGAGLAALTSLALACALFAAFSTRRYREIARLAAEVDEVLHGGRRIDFADYREGDVAVLKNELAKMTAALAGATERLGKEKAALADALADVSHQIRTPLTAIGLLVPAIEDAAGPAERTRALRELETLVERVGWLVTTLLKLAKADAGAIRVQAAPVDVERLVRDALAPLAGAFDLRGVACEVDVAPGTSFTGDAAWSAEALGNVLKNCLEHTPAGGTVRLSASEDAVALRLRVTDTGPGITPEDVPHLFERFYRGAGSEGFGIGLSLARSLVAAQGGTLRAGNDRATGGAQFDFTFPKMVV</sequence>
<dbReference type="Pfam" id="PF02518">
    <property type="entry name" value="HATPase_c"/>
    <property type="match status" value="1"/>
</dbReference>
<evidence type="ECO:0000256" key="9">
    <source>
        <dbReference type="ARBA" id="ARBA00023012"/>
    </source>
</evidence>
<dbReference type="InterPro" id="IPR003661">
    <property type="entry name" value="HisK_dim/P_dom"/>
</dbReference>
<dbReference type="PROSITE" id="PS50109">
    <property type="entry name" value="HIS_KIN"/>
    <property type="match status" value="1"/>
</dbReference>
<keyword evidence="7 13" id="KW-0418">Kinase</keyword>
<reference evidence="14" key="1">
    <citation type="submission" date="2018-01" db="EMBL/GenBank/DDBJ databases">
        <title>Rubneribacter badeniensis gen. nov., sp. nov., and Colonibacter rubneri, gen. nov., sp. nov., WGS of new members of the Eggerthellaceae.</title>
        <authorList>
            <person name="Danylec N."/>
            <person name="Stoll D.A."/>
            <person name="Doetsch A."/>
            <person name="Kulling S.E."/>
            <person name="Huch M."/>
        </authorList>
    </citation>
    <scope>NUCLEOTIDE SEQUENCE [LARGE SCALE GENOMIC DNA]</scope>
    <source>
        <strain evidence="14">ResAG-96</strain>
    </source>
</reference>
<dbReference type="GO" id="GO:0005886">
    <property type="term" value="C:plasma membrane"/>
    <property type="evidence" value="ECO:0007669"/>
    <property type="project" value="UniProtKB-SubCell"/>
</dbReference>
<keyword evidence="5" id="KW-0808">Transferase</keyword>
<dbReference type="InterPro" id="IPR003594">
    <property type="entry name" value="HATPase_dom"/>
</dbReference>
<evidence type="ECO:0000259" key="12">
    <source>
        <dbReference type="PROSITE" id="PS50109"/>
    </source>
</evidence>
<dbReference type="PANTHER" id="PTHR45436">
    <property type="entry name" value="SENSOR HISTIDINE KINASE YKOH"/>
    <property type="match status" value="1"/>
</dbReference>
<dbReference type="SUPFAM" id="SSF47384">
    <property type="entry name" value="Homodimeric domain of signal transducing histidine kinase"/>
    <property type="match status" value="1"/>
</dbReference>
<dbReference type="InterPro" id="IPR004358">
    <property type="entry name" value="Sig_transdc_His_kin-like_C"/>
</dbReference>
<dbReference type="EC" id="2.7.13.3" evidence="3"/>
<gene>
    <name evidence="13" type="ORF">C2L71_04355</name>
</gene>
<feature type="domain" description="Histidine kinase" evidence="12">
    <location>
        <begin position="122"/>
        <end position="333"/>
    </location>
</feature>